<dbReference type="RefSeq" id="WP_190956613.1">
    <property type="nucleotide sequence ID" value="NZ_JACJTU010000017.1"/>
</dbReference>
<accession>A0ABR8KB75</accession>
<dbReference type="Proteomes" id="UP000637383">
    <property type="component" value="Unassembled WGS sequence"/>
</dbReference>
<evidence type="ECO:0000313" key="2">
    <source>
        <dbReference type="Proteomes" id="UP000637383"/>
    </source>
</evidence>
<name>A0ABR8KB75_9NOSO</name>
<evidence type="ECO:0000313" key="1">
    <source>
        <dbReference type="EMBL" id="MBD2735954.1"/>
    </source>
</evidence>
<keyword evidence="2" id="KW-1185">Reference proteome</keyword>
<comment type="caution">
    <text evidence="1">The sequence shown here is derived from an EMBL/GenBank/DDBJ whole genome shotgun (WGS) entry which is preliminary data.</text>
</comment>
<sequence length="125" mass="13937">MFTRSELEIKTIAELRLLCQRYGLRPTGKSVQKVSYITSLIAFPAIALNQLQEGKGLRRLSFGSFQSIGGALDEMNSPTTEQAALIKASLEGKHLSAPSRWEQEKLLNLYKAKLLLEQVMDLLAD</sequence>
<gene>
    <name evidence="1" type="ORF">H6H03_19000</name>
</gene>
<protein>
    <submittedName>
        <fullName evidence="1">Uncharacterized protein</fullName>
    </submittedName>
</protein>
<reference evidence="1 2" key="1">
    <citation type="journal article" date="2020" name="ISME J.">
        <title>Comparative genomics reveals insights into cyanobacterial evolution and habitat adaptation.</title>
        <authorList>
            <person name="Chen M.Y."/>
            <person name="Teng W.K."/>
            <person name="Zhao L."/>
            <person name="Hu C.X."/>
            <person name="Zhou Y.K."/>
            <person name="Han B.P."/>
            <person name="Song L.R."/>
            <person name="Shu W.S."/>
        </authorList>
    </citation>
    <scope>NUCLEOTIDE SEQUENCE [LARGE SCALE GENOMIC DNA]</scope>
    <source>
        <strain evidence="1 2">FACHB-159</strain>
    </source>
</reference>
<dbReference type="EMBL" id="JACJTU010000017">
    <property type="protein sequence ID" value="MBD2735954.1"/>
    <property type="molecule type" value="Genomic_DNA"/>
</dbReference>
<organism evidence="1 2">
    <name type="scientific">Nostoc paludosum FACHB-159</name>
    <dbReference type="NCBI Taxonomy" id="2692908"/>
    <lineage>
        <taxon>Bacteria</taxon>
        <taxon>Bacillati</taxon>
        <taxon>Cyanobacteriota</taxon>
        <taxon>Cyanophyceae</taxon>
        <taxon>Nostocales</taxon>
        <taxon>Nostocaceae</taxon>
        <taxon>Nostoc</taxon>
    </lineage>
</organism>
<proteinExistence type="predicted"/>